<proteinExistence type="predicted"/>
<dbReference type="Proteomes" id="UP000270673">
    <property type="component" value="Chromosome"/>
</dbReference>
<gene>
    <name evidence="2" type="ORF">D8S85_05030</name>
</gene>
<accession>A0A3Q9ISH2</accession>
<keyword evidence="1" id="KW-0812">Transmembrane</keyword>
<protein>
    <submittedName>
        <fullName evidence="2">Uncharacterized protein</fullName>
    </submittedName>
</protein>
<feature type="transmembrane region" description="Helical" evidence="1">
    <location>
        <begin position="24"/>
        <end position="46"/>
    </location>
</feature>
<dbReference type="AlphaFoldDB" id="A0A3Q9ISH2"/>
<name>A0A3Q9ISH2_9BACT</name>
<keyword evidence="1" id="KW-0472">Membrane</keyword>
<reference evidence="2 3" key="1">
    <citation type="submission" date="2018-10" db="EMBL/GenBank/DDBJ databases">
        <title>Butyricimonas faecalis sp. nov., isolated from human faeces and emended description of the genus Butyricimonas.</title>
        <authorList>
            <person name="Le Roy T."/>
            <person name="Van der Smissen P."/>
            <person name="Paquot A."/>
            <person name="Delzenne N."/>
            <person name="Muccioli G."/>
            <person name="Collet J.-F."/>
            <person name="Cani P.D."/>
        </authorList>
    </citation>
    <scope>NUCLEOTIDE SEQUENCE [LARGE SCALE GENOMIC DNA]</scope>
    <source>
        <strain evidence="2 3">H184</strain>
    </source>
</reference>
<sequence length="62" mass="7179">MQKENIELRSPKVQNVIGKMPRRLVLSAILIYVIVFLLVLLVIYFLDLESANILSRLLKQIV</sequence>
<keyword evidence="3" id="KW-1185">Reference proteome</keyword>
<evidence type="ECO:0000256" key="1">
    <source>
        <dbReference type="SAM" id="Phobius"/>
    </source>
</evidence>
<dbReference type="KEGG" id="buy:D8S85_05030"/>
<keyword evidence="1" id="KW-1133">Transmembrane helix</keyword>
<evidence type="ECO:0000313" key="3">
    <source>
        <dbReference type="Proteomes" id="UP000270673"/>
    </source>
</evidence>
<evidence type="ECO:0000313" key="2">
    <source>
        <dbReference type="EMBL" id="AZS28980.1"/>
    </source>
</evidence>
<organism evidence="2 3">
    <name type="scientific">Butyricimonas faecalis</name>
    <dbReference type="NCBI Taxonomy" id="2093856"/>
    <lineage>
        <taxon>Bacteria</taxon>
        <taxon>Pseudomonadati</taxon>
        <taxon>Bacteroidota</taxon>
        <taxon>Bacteroidia</taxon>
        <taxon>Bacteroidales</taxon>
        <taxon>Odoribacteraceae</taxon>
        <taxon>Butyricimonas</taxon>
    </lineage>
</organism>
<dbReference type="EMBL" id="CP032819">
    <property type="protein sequence ID" value="AZS28980.1"/>
    <property type="molecule type" value="Genomic_DNA"/>
</dbReference>